<keyword evidence="4" id="KW-1185">Reference proteome</keyword>
<dbReference type="AlphaFoldDB" id="A0A291H0U1"/>
<dbReference type="EMBL" id="CP023564">
    <property type="protein sequence ID" value="ATG56010.1"/>
    <property type="molecule type" value="Genomic_DNA"/>
</dbReference>
<gene>
    <name evidence="3" type="ORF">CFK41_15420</name>
</gene>
<proteinExistence type="predicted"/>
<sequence length="222" mass="23976">MQLSELARASGVSPASIKFYRREGLLPAGDRVTATRQEYGAAHLERLALIQVLREVAEAPIARIARLTAVLDDPERPLIDALAEAQLISLGLSEQGAGDAPDHEEHPSILPLLARLGWPDAESAPRRALDDLLRTLDGWEIPTDIEVLHRYAAPMAEIARADVSSLQGYGGEGEEPEVSDDVQVMRAVAGAMAFDRLVRLLRALGHASFSILETEQAPPGPD</sequence>
<dbReference type="PANTHER" id="PTHR30204">
    <property type="entry name" value="REDOX-CYCLING DRUG-SENSING TRANSCRIPTIONAL ACTIVATOR SOXR"/>
    <property type="match status" value="1"/>
</dbReference>
<dbReference type="InterPro" id="IPR047057">
    <property type="entry name" value="MerR_fam"/>
</dbReference>
<accession>A0A291H0U1</accession>
<dbReference type="OrthoDB" id="5242095at2"/>
<dbReference type="Pfam" id="PF13411">
    <property type="entry name" value="MerR_1"/>
    <property type="match status" value="1"/>
</dbReference>
<evidence type="ECO:0000313" key="3">
    <source>
        <dbReference type="EMBL" id="ATG56010.1"/>
    </source>
</evidence>
<dbReference type="SUPFAM" id="SSF46955">
    <property type="entry name" value="Putative DNA-binding domain"/>
    <property type="match status" value="1"/>
</dbReference>
<protein>
    <submittedName>
        <fullName evidence="3">MerR family transcriptional regulator</fullName>
    </submittedName>
</protein>
<dbReference type="GO" id="GO:0003700">
    <property type="term" value="F:DNA-binding transcription factor activity"/>
    <property type="evidence" value="ECO:0007669"/>
    <property type="project" value="InterPro"/>
</dbReference>
<dbReference type="SMART" id="SM00422">
    <property type="entry name" value="HTH_MERR"/>
    <property type="match status" value="1"/>
</dbReference>
<dbReference type="PROSITE" id="PS50937">
    <property type="entry name" value="HTH_MERR_2"/>
    <property type="match status" value="1"/>
</dbReference>
<dbReference type="Proteomes" id="UP000217889">
    <property type="component" value="Chromosome"/>
</dbReference>
<reference evidence="3 4" key="1">
    <citation type="journal article" date="2014" name="Int. J. Syst. Evol. Microbiol.">
        <title>Brachybacterium ginsengisoli sp. nov., isolated from soil of a ginseng field.</title>
        <authorList>
            <person name="Hoang V.A."/>
            <person name="Kim Y.J."/>
            <person name="Nguyen N.L."/>
            <person name="Yang D.C."/>
        </authorList>
    </citation>
    <scope>NUCLEOTIDE SEQUENCE [LARGE SCALE GENOMIC DNA]</scope>
    <source>
        <strain evidence="3 4">DCY80</strain>
    </source>
</reference>
<evidence type="ECO:0000256" key="1">
    <source>
        <dbReference type="ARBA" id="ARBA00023125"/>
    </source>
</evidence>
<dbReference type="InterPro" id="IPR000551">
    <property type="entry name" value="MerR-type_HTH_dom"/>
</dbReference>
<dbReference type="KEGG" id="bgg:CFK41_15420"/>
<keyword evidence="1" id="KW-0238">DNA-binding</keyword>
<dbReference type="GO" id="GO:0003677">
    <property type="term" value="F:DNA binding"/>
    <property type="evidence" value="ECO:0007669"/>
    <property type="project" value="UniProtKB-KW"/>
</dbReference>
<evidence type="ECO:0000313" key="4">
    <source>
        <dbReference type="Proteomes" id="UP000217889"/>
    </source>
</evidence>
<evidence type="ECO:0000259" key="2">
    <source>
        <dbReference type="PROSITE" id="PS50937"/>
    </source>
</evidence>
<feature type="domain" description="HTH merR-type" evidence="2">
    <location>
        <begin position="1"/>
        <end position="70"/>
    </location>
</feature>
<dbReference type="RefSeq" id="WP_096800470.1">
    <property type="nucleotide sequence ID" value="NZ_CP023564.1"/>
</dbReference>
<dbReference type="PANTHER" id="PTHR30204:SF98">
    <property type="entry name" value="HTH-TYPE TRANSCRIPTIONAL REGULATOR ADHR"/>
    <property type="match status" value="1"/>
</dbReference>
<dbReference type="Gene3D" id="1.10.1660.10">
    <property type="match status" value="1"/>
</dbReference>
<dbReference type="InterPro" id="IPR009061">
    <property type="entry name" value="DNA-bd_dom_put_sf"/>
</dbReference>
<organism evidence="3 4">
    <name type="scientific">Brachybacterium ginsengisoli</name>
    <dbReference type="NCBI Taxonomy" id="1331682"/>
    <lineage>
        <taxon>Bacteria</taxon>
        <taxon>Bacillati</taxon>
        <taxon>Actinomycetota</taxon>
        <taxon>Actinomycetes</taxon>
        <taxon>Micrococcales</taxon>
        <taxon>Dermabacteraceae</taxon>
        <taxon>Brachybacterium</taxon>
    </lineage>
</organism>
<dbReference type="PRINTS" id="PR00040">
    <property type="entry name" value="HTHMERR"/>
</dbReference>
<name>A0A291H0U1_9MICO</name>